<feature type="compositionally biased region" description="Low complexity" evidence="5">
    <location>
        <begin position="56"/>
        <end position="65"/>
    </location>
</feature>
<evidence type="ECO:0000259" key="7">
    <source>
        <dbReference type="Pfam" id="PF00916"/>
    </source>
</evidence>
<evidence type="ECO:0000256" key="5">
    <source>
        <dbReference type="SAM" id="MobiDB-lite"/>
    </source>
</evidence>
<keyword evidence="3 6" id="KW-1133">Transmembrane helix</keyword>
<evidence type="ECO:0000313" key="9">
    <source>
        <dbReference type="Proteomes" id="UP001642540"/>
    </source>
</evidence>
<feature type="transmembrane region" description="Helical" evidence="6">
    <location>
        <begin position="143"/>
        <end position="165"/>
    </location>
</feature>
<feature type="transmembrane region" description="Helical" evidence="6">
    <location>
        <begin position="450"/>
        <end position="468"/>
    </location>
</feature>
<comment type="caution">
    <text evidence="8">The sequence shown here is derived from an EMBL/GenBank/DDBJ whole genome shotgun (WGS) entry which is preliminary data.</text>
</comment>
<feature type="domain" description="SLC26A/SulP transporter" evidence="7">
    <location>
        <begin position="102"/>
        <end position="509"/>
    </location>
</feature>
<feature type="transmembrane region" description="Helical" evidence="6">
    <location>
        <begin position="102"/>
        <end position="123"/>
    </location>
</feature>
<feature type="region of interest" description="Disordered" evidence="5">
    <location>
        <begin position="39"/>
        <end position="65"/>
    </location>
</feature>
<evidence type="ECO:0000256" key="4">
    <source>
        <dbReference type="ARBA" id="ARBA00023136"/>
    </source>
</evidence>
<feature type="transmembrane region" description="Helical" evidence="6">
    <location>
        <begin position="290"/>
        <end position="312"/>
    </location>
</feature>
<keyword evidence="2 6" id="KW-0812">Transmembrane</keyword>
<dbReference type="InterPro" id="IPR001902">
    <property type="entry name" value="SLC26A/SulP_fam"/>
</dbReference>
<name>A0ABP1RMA7_9HEXA</name>
<reference evidence="8 9" key="1">
    <citation type="submission" date="2024-08" db="EMBL/GenBank/DDBJ databases">
        <authorList>
            <person name="Cucini C."/>
            <person name="Frati F."/>
        </authorList>
    </citation>
    <scope>NUCLEOTIDE SEQUENCE [LARGE SCALE GENOMIC DNA]</scope>
</reference>
<gene>
    <name evidence="8" type="ORF">ODALV1_LOCUS23821</name>
</gene>
<accession>A0ABP1RMA7</accession>
<protein>
    <recommendedName>
        <fullName evidence="7">SLC26A/SulP transporter domain-containing protein</fullName>
    </recommendedName>
</protein>
<feature type="transmembrane region" description="Helical" evidence="6">
    <location>
        <begin position="503"/>
        <end position="536"/>
    </location>
</feature>
<sequence>MKTELLHSNSCKSLLNMNLVREPSTSSLFTAEELRHMEASSRKSSDGSTTEIVQASSSTSGSSNSVASTWLQQWCKSTFRKKTLRKRLPILDWSRDYSWQKFAADCIAGLTVGLTILPQGLAYASLAGLPPQYGLYSGFIGSFIYVLFGATKAVTIGPTAILSIITLAYTAGKPKEYAVLLCFLSGVVTFLTGVFQLGFIVNFISQPVLSGFTTVAAITICSTQVKSLLGLHFPADGVVSVVQGVYNHVDEISENDAILSIICILTLLTLRRLQDIFSCCVKKDSWIDKLLWFISTSRSCIVIGACTVFFSLTHDESLRVSVMGEITPGLPSFQIPPFLQVVNMTLESDNDVFADSMDNTTVLHHQHHLWEYLKTDSSPLLVIPLLALMEHVTAAKALAGTKPVDASQEMISIGLTNMVGSFFSSIPVTGSFSRSMVNAASGAESPLGGLLTGSMIILSLQYLVPYLYFVPNSSLAAVIVCAVISNIDFKIAYQLWFSKKMDLIPWAVTFCVSLLIGLEYGILSGFLISVVFLLYYAARPRVRINSAETSHGCKFILVELDRSLVFPCVEYTRYVIMKSGNVWAKNDLPVVVDCQFIQFADFTAAKGVCDLFSVFNSKGQMLILWKAKPSIIRILSQVMDSEKTPYQFCTTEAELETLIDAKLHTSATKAGHVDLSPFRMTLPPIIESINKDKSDNVVTIDLP</sequence>
<proteinExistence type="predicted"/>
<keyword evidence="9" id="KW-1185">Reference proteome</keyword>
<evidence type="ECO:0000256" key="2">
    <source>
        <dbReference type="ARBA" id="ARBA00022692"/>
    </source>
</evidence>
<dbReference type="EMBL" id="CAXLJM020000083">
    <property type="protein sequence ID" value="CAL8130642.1"/>
    <property type="molecule type" value="Genomic_DNA"/>
</dbReference>
<dbReference type="Pfam" id="PF00916">
    <property type="entry name" value="Sulfate_transp"/>
    <property type="match status" value="1"/>
</dbReference>
<feature type="transmembrane region" description="Helical" evidence="6">
    <location>
        <begin position="411"/>
        <end position="430"/>
    </location>
</feature>
<dbReference type="InterPro" id="IPR011547">
    <property type="entry name" value="SLC26A/SulP_dom"/>
</dbReference>
<organism evidence="8 9">
    <name type="scientific">Orchesella dallaii</name>
    <dbReference type="NCBI Taxonomy" id="48710"/>
    <lineage>
        <taxon>Eukaryota</taxon>
        <taxon>Metazoa</taxon>
        <taxon>Ecdysozoa</taxon>
        <taxon>Arthropoda</taxon>
        <taxon>Hexapoda</taxon>
        <taxon>Collembola</taxon>
        <taxon>Entomobryomorpha</taxon>
        <taxon>Entomobryoidea</taxon>
        <taxon>Orchesellidae</taxon>
        <taxon>Orchesellinae</taxon>
        <taxon>Orchesella</taxon>
    </lineage>
</organism>
<evidence type="ECO:0000256" key="3">
    <source>
        <dbReference type="ARBA" id="ARBA00022989"/>
    </source>
</evidence>
<feature type="compositionally biased region" description="Polar residues" evidence="5">
    <location>
        <begin position="46"/>
        <end position="55"/>
    </location>
</feature>
<dbReference type="Proteomes" id="UP001642540">
    <property type="component" value="Unassembled WGS sequence"/>
</dbReference>
<comment type="subcellular location">
    <subcellularLocation>
        <location evidence="1">Membrane</location>
        <topology evidence="1">Multi-pass membrane protein</topology>
    </subcellularLocation>
</comment>
<dbReference type="PANTHER" id="PTHR11814">
    <property type="entry name" value="SULFATE TRANSPORTER"/>
    <property type="match status" value="1"/>
</dbReference>
<feature type="transmembrane region" description="Helical" evidence="6">
    <location>
        <begin position="177"/>
        <end position="204"/>
    </location>
</feature>
<evidence type="ECO:0000256" key="1">
    <source>
        <dbReference type="ARBA" id="ARBA00004141"/>
    </source>
</evidence>
<evidence type="ECO:0000313" key="8">
    <source>
        <dbReference type="EMBL" id="CAL8130642.1"/>
    </source>
</evidence>
<evidence type="ECO:0000256" key="6">
    <source>
        <dbReference type="SAM" id="Phobius"/>
    </source>
</evidence>
<feature type="transmembrane region" description="Helical" evidence="6">
    <location>
        <begin position="475"/>
        <end position="497"/>
    </location>
</feature>
<keyword evidence="4 6" id="KW-0472">Membrane</keyword>